<evidence type="ECO:0000256" key="1">
    <source>
        <dbReference type="ARBA" id="ARBA00022737"/>
    </source>
</evidence>
<dbReference type="Gene3D" id="1.25.40.10">
    <property type="entry name" value="Tetratricopeptide repeat domain"/>
    <property type="match status" value="3"/>
</dbReference>
<dbReference type="Pfam" id="PF13181">
    <property type="entry name" value="TPR_8"/>
    <property type="match status" value="2"/>
</dbReference>
<accession>A0A9P6L0G1</accession>
<dbReference type="EMBL" id="SBJO01000011">
    <property type="protein sequence ID" value="KAF9764728.1"/>
    <property type="molecule type" value="Genomic_DNA"/>
</dbReference>
<dbReference type="Proteomes" id="UP000740883">
    <property type="component" value="Unassembled WGS sequence"/>
</dbReference>
<gene>
    <name evidence="5" type="primary">trfA</name>
    <name evidence="5" type="ORF">NGRA_0335</name>
</gene>
<dbReference type="GO" id="GO:0060271">
    <property type="term" value="P:cilium assembly"/>
    <property type="evidence" value="ECO:0007669"/>
    <property type="project" value="TreeGrafter"/>
</dbReference>
<keyword evidence="6" id="KW-1185">Reference proteome</keyword>
<dbReference type="InterPro" id="IPR019734">
    <property type="entry name" value="TPR_rpt"/>
</dbReference>
<evidence type="ECO:0000256" key="3">
    <source>
        <dbReference type="ARBA" id="ARBA00023778"/>
    </source>
</evidence>
<dbReference type="SMART" id="SM00028">
    <property type="entry name" value="TPR"/>
    <property type="match status" value="4"/>
</dbReference>
<dbReference type="InterPro" id="IPR011990">
    <property type="entry name" value="TPR-like_helical_dom_sf"/>
</dbReference>
<organism evidence="5 6">
    <name type="scientific">Nosema granulosis</name>
    <dbReference type="NCBI Taxonomy" id="83296"/>
    <lineage>
        <taxon>Eukaryota</taxon>
        <taxon>Fungi</taxon>
        <taxon>Fungi incertae sedis</taxon>
        <taxon>Microsporidia</taxon>
        <taxon>Nosematidae</taxon>
        <taxon>Nosema</taxon>
    </lineage>
</organism>
<sequence length="386" mass="45657">MTSSPLGLETEKNIGKPKRKLFLKLREAIVVCEKALENNPNSIEAIYNLGRCYIEIRDYNNAQKIIENLRHKGAKESSFYVLSGHMFLLKGFLVEAYKSFLKAYSMITKKDAFLSYGIALLFENIEDYKLARNWYTLLLGYDMELFKYLEVMYRIGISYKKEGRLIDALEVFKTLLDISKSDTFICDIKIQLAHIHERMNNNETSLSLLDHIKNCCEKKIPIYRLYVWIHYKKKEFDKIIEIEKNNEIVDSYIYYIIARVYLIKNDYNRAIKILNRVVNLDPDMFLAYNTLGIVHLRLRLVEKSIFFLKKAIEIRPYFVEAIENLRAIESGDYLKFHLAMIREVYPDLARTRYLDSQVIFNDNIYYATITENNIIQEMSTLRMETL</sequence>
<protein>
    <submittedName>
        <fullName evidence="5">General transcriptional corepressor trfA</fullName>
    </submittedName>
</protein>
<comment type="similarity">
    <text evidence="3">Belongs to the BBS4 family.</text>
</comment>
<dbReference type="AlphaFoldDB" id="A0A9P6L0G1"/>
<dbReference type="Pfam" id="PF14559">
    <property type="entry name" value="TPR_19"/>
    <property type="match status" value="1"/>
</dbReference>
<keyword evidence="2 4" id="KW-0802">TPR repeat</keyword>
<dbReference type="GO" id="GO:0036064">
    <property type="term" value="C:ciliary basal body"/>
    <property type="evidence" value="ECO:0007669"/>
    <property type="project" value="TreeGrafter"/>
</dbReference>
<feature type="repeat" description="TPR" evidence="4">
    <location>
        <begin position="149"/>
        <end position="182"/>
    </location>
</feature>
<dbReference type="OrthoDB" id="418911at2759"/>
<keyword evidence="1" id="KW-0677">Repeat</keyword>
<name>A0A9P6L0G1_9MICR</name>
<dbReference type="PANTHER" id="PTHR44186:SF1">
    <property type="entry name" value="BARDET-BIEDL SYNDROME 4 PROTEIN"/>
    <property type="match status" value="1"/>
</dbReference>
<reference evidence="5 6" key="1">
    <citation type="journal article" date="2020" name="Genome Biol. Evol.">
        <title>Comparative genomics of strictly vertically transmitted, feminizing microsporidia endosymbionts of amphipod crustaceans.</title>
        <authorList>
            <person name="Cormier A."/>
            <person name="Chebbi M.A."/>
            <person name="Giraud I."/>
            <person name="Wattier R."/>
            <person name="Teixeira M."/>
            <person name="Gilbert C."/>
            <person name="Rigaud T."/>
            <person name="Cordaux R."/>
        </authorList>
    </citation>
    <scope>NUCLEOTIDE SEQUENCE [LARGE SCALE GENOMIC DNA]</scope>
    <source>
        <strain evidence="5 6">Ou3-Ou53</strain>
    </source>
</reference>
<evidence type="ECO:0000256" key="4">
    <source>
        <dbReference type="PROSITE-ProRule" id="PRU00339"/>
    </source>
</evidence>
<feature type="repeat" description="TPR" evidence="4">
    <location>
        <begin position="251"/>
        <end position="284"/>
    </location>
</feature>
<dbReference type="PANTHER" id="PTHR44186">
    <property type="match status" value="1"/>
</dbReference>
<dbReference type="PROSITE" id="PS50005">
    <property type="entry name" value="TPR"/>
    <property type="match status" value="2"/>
</dbReference>
<dbReference type="SUPFAM" id="SSF48452">
    <property type="entry name" value="TPR-like"/>
    <property type="match status" value="1"/>
</dbReference>
<comment type="caution">
    <text evidence="5">The sequence shown here is derived from an EMBL/GenBank/DDBJ whole genome shotgun (WGS) entry which is preliminary data.</text>
</comment>
<evidence type="ECO:0000313" key="5">
    <source>
        <dbReference type="EMBL" id="KAF9764728.1"/>
    </source>
</evidence>
<evidence type="ECO:0000256" key="2">
    <source>
        <dbReference type="ARBA" id="ARBA00022803"/>
    </source>
</evidence>
<evidence type="ECO:0000313" key="6">
    <source>
        <dbReference type="Proteomes" id="UP000740883"/>
    </source>
</evidence>
<proteinExistence type="inferred from homology"/>
<dbReference type="GO" id="GO:0061512">
    <property type="term" value="P:protein localization to cilium"/>
    <property type="evidence" value="ECO:0007669"/>
    <property type="project" value="TreeGrafter"/>
</dbReference>